<evidence type="ECO:0000313" key="3">
    <source>
        <dbReference type="WBParaSite" id="nRc.2.0.1.t33676-RA"/>
    </source>
</evidence>
<evidence type="ECO:0000313" key="2">
    <source>
        <dbReference type="Proteomes" id="UP000887565"/>
    </source>
</evidence>
<organism evidence="2 3">
    <name type="scientific">Romanomermis culicivorax</name>
    <name type="common">Nematode worm</name>
    <dbReference type="NCBI Taxonomy" id="13658"/>
    <lineage>
        <taxon>Eukaryota</taxon>
        <taxon>Metazoa</taxon>
        <taxon>Ecdysozoa</taxon>
        <taxon>Nematoda</taxon>
        <taxon>Enoplea</taxon>
        <taxon>Dorylaimia</taxon>
        <taxon>Mermithida</taxon>
        <taxon>Mermithoidea</taxon>
        <taxon>Mermithidae</taxon>
        <taxon>Romanomermis</taxon>
    </lineage>
</organism>
<protein>
    <submittedName>
        <fullName evidence="3">Uncharacterized protein</fullName>
    </submittedName>
</protein>
<proteinExistence type="predicted"/>
<name>A0A915K4N3_ROMCU</name>
<dbReference type="AlphaFoldDB" id="A0A915K4N3"/>
<reference evidence="3" key="1">
    <citation type="submission" date="2022-11" db="UniProtKB">
        <authorList>
            <consortium name="WormBaseParasite"/>
        </authorList>
    </citation>
    <scope>IDENTIFICATION</scope>
</reference>
<feature type="region of interest" description="Disordered" evidence="1">
    <location>
        <begin position="29"/>
        <end position="50"/>
    </location>
</feature>
<evidence type="ECO:0000256" key="1">
    <source>
        <dbReference type="SAM" id="MobiDB-lite"/>
    </source>
</evidence>
<dbReference type="Proteomes" id="UP000887565">
    <property type="component" value="Unplaced"/>
</dbReference>
<keyword evidence="2" id="KW-1185">Reference proteome</keyword>
<accession>A0A915K4N3</accession>
<dbReference type="WBParaSite" id="nRc.2.0.1.t33676-RA">
    <property type="protein sequence ID" value="nRc.2.0.1.t33676-RA"/>
    <property type="gene ID" value="nRc.2.0.1.g33676"/>
</dbReference>
<sequence>MDYGTDYYYATDGGPGAGAATTTPAIQTPLAPQTPMATNPPFQPQPTPAIQSTIQPLVPPNQVVYPSPQQAQPYNEVQVRPYPSYPCCPYMSPMNPCCQSFTVQVQMNNFCTLPQNCGMYG</sequence>